<evidence type="ECO:0000256" key="1">
    <source>
        <dbReference type="SAM" id="SignalP"/>
    </source>
</evidence>
<name>A0A4S8MCJ3_DENBC</name>
<keyword evidence="3" id="KW-1185">Reference proteome</keyword>
<protein>
    <submittedName>
        <fullName evidence="2">Uncharacterized protein</fullName>
    </submittedName>
</protein>
<dbReference type="EMBL" id="ML179106">
    <property type="protein sequence ID" value="THV00255.1"/>
    <property type="molecule type" value="Genomic_DNA"/>
</dbReference>
<feature type="chain" id="PRO_5020970393" evidence="1">
    <location>
        <begin position="23"/>
        <end position="220"/>
    </location>
</feature>
<dbReference type="Proteomes" id="UP000297245">
    <property type="component" value="Unassembled WGS sequence"/>
</dbReference>
<feature type="signal peptide" evidence="1">
    <location>
        <begin position="1"/>
        <end position="22"/>
    </location>
</feature>
<keyword evidence="1" id="KW-0732">Signal</keyword>
<gene>
    <name evidence="2" type="ORF">K435DRAFT_837359</name>
</gene>
<accession>A0A4S8MCJ3</accession>
<evidence type="ECO:0000313" key="3">
    <source>
        <dbReference type="Proteomes" id="UP000297245"/>
    </source>
</evidence>
<sequence length="220" mass="23999">MVPSSLLFVAVICLLNMRLASAAVWPTKPVQGTKYTVGKCGMIEWKNTPNAPRCEGPVVIDLHVANGPYLATVGEYDLSDKKAEFCPPDDLHYRGSKYVFLFYCNNSPKPVYTHDFTIRGTTPFSKYSAAFANNTEAMSPGSTSISTSSTTTLSQFSQPASSSTSSPFLASTTSTVSADSFDDNRRNYNSARKNGIDMEKLKFRLVFIAWPALVGISMAL</sequence>
<proteinExistence type="predicted"/>
<evidence type="ECO:0000313" key="2">
    <source>
        <dbReference type="EMBL" id="THV00255.1"/>
    </source>
</evidence>
<reference evidence="2 3" key="1">
    <citation type="journal article" date="2019" name="Nat. Ecol. Evol.">
        <title>Megaphylogeny resolves global patterns of mushroom evolution.</title>
        <authorList>
            <person name="Varga T."/>
            <person name="Krizsan K."/>
            <person name="Foldi C."/>
            <person name="Dima B."/>
            <person name="Sanchez-Garcia M."/>
            <person name="Sanchez-Ramirez S."/>
            <person name="Szollosi G.J."/>
            <person name="Szarkandi J.G."/>
            <person name="Papp V."/>
            <person name="Albert L."/>
            <person name="Andreopoulos W."/>
            <person name="Angelini C."/>
            <person name="Antonin V."/>
            <person name="Barry K.W."/>
            <person name="Bougher N.L."/>
            <person name="Buchanan P."/>
            <person name="Buyck B."/>
            <person name="Bense V."/>
            <person name="Catcheside P."/>
            <person name="Chovatia M."/>
            <person name="Cooper J."/>
            <person name="Damon W."/>
            <person name="Desjardin D."/>
            <person name="Finy P."/>
            <person name="Geml J."/>
            <person name="Haridas S."/>
            <person name="Hughes K."/>
            <person name="Justo A."/>
            <person name="Karasinski D."/>
            <person name="Kautmanova I."/>
            <person name="Kiss B."/>
            <person name="Kocsube S."/>
            <person name="Kotiranta H."/>
            <person name="LaButti K.M."/>
            <person name="Lechner B.E."/>
            <person name="Liimatainen K."/>
            <person name="Lipzen A."/>
            <person name="Lukacs Z."/>
            <person name="Mihaltcheva S."/>
            <person name="Morgado L.N."/>
            <person name="Niskanen T."/>
            <person name="Noordeloos M.E."/>
            <person name="Ohm R.A."/>
            <person name="Ortiz-Santana B."/>
            <person name="Ovrebo C."/>
            <person name="Racz N."/>
            <person name="Riley R."/>
            <person name="Savchenko A."/>
            <person name="Shiryaev A."/>
            <person name="Soop K."/>
            <person name="Spirin V."/>
            <person name="Szebenyi C."/>
            <person name="Tomsovsky M."/>
            <person name="Tulloss R.E."/>
            <person name="Uehling J."/>
            <person name="Grigoriev I.V."/>
            <person name="Vagvolgyi C."/>
            <person name="Papp T."/>
            <person name="Martin F.M."/>
            <person name="Miettinen O."/>
            <person name="Hibbett D.S."/>
            <person name="Nagy L.G."/>
        </authorList>
    </citation>
    <scope>NUCLEOTIDE SEQUENCE [LARGE SCALE GENOMIC DNA]</scope>
    <source>
        <strain evidence="2 3">CBS 962.96</strain>
    </source>
</reference>
<organism evidence="2 3">
    <name type="scientific">Dendrothele bispora (strain CBS 962.96)</name>
    <dbReference type="NCBI Taxonomy" id="1314807"/>
    <lineage>
        <taxon>Eukaryota</taxon>
        <taxon>Fungi</taxon>
        <taxon>Dikarya</taxon>
        <taxon>Basidiomycota</taxon>
        <taxon>Agaricomycotina</taxon>
        <taxon>Agaricomycetes</taxon>
        <taxon>Agaricomycetidae</taxon>
        <taxon>Agaricales</taxon>
        <taxon>Agaricales incertae sedis</taxon>
        <taxon>Dendrothele</taxon>
    </lineage>
</organism>
<dbReference type="AlphaFoldDB" id="A0A4S8MCJ3"/>
<dbReference type="OrthoDB" id="3250770at2759"/>